<keyword evidence="4" id="KW-1185">Reference proteome</keyword>
<feature type="signal peptide" evidence="2">
    <location>
        <begin position="1"/>
        <end position="25"/>
    </location>
</feature>
<dbReference type="Gene3D" id="1.20.1600.10">
    <property type="entry name" value="Outer membrane efflux proteins (OEP)"/>
    <property type="match status" value="1"/>
</dbReference>
<comment type="caution">
    <text evidence="3">The sequence shown here is derived from an EMBL/GenBank/DDBJ whole genome shotgun (WGS) entry which is preliminary data.</text>
</comment>
<proteinExistence type="inferred from homology"/>
<dbReference type="STRING" id="314344.AL013_06995"/>
<dbReference type="HOGENOM" id="CLU_012817_15_0_0"/>
<dbReference type="InterPro" id="IPR010131">
    <property type="entry name" value="MdtP/NodT-like"/>
</dbReference>
<dbReference type="Proteomes" id="UP000005297">
    <property type="component" value="Unassembled WGS sequence"/>
</dbReference>
<dbReference type="EMBL" id="AATS01000003">
    <property type="protein sequence ID" value="EAU55200.1"/>
    <property type="molecule type" value="Genomic_DNA"/>
</dbReference>
<reference evidence="3 4" key="1">
    <citation type="submission" date="2006-09" db="EMBL/GenBank/DDBJ databases">
        <authorList>
            <person name="Emerson D."/>
            <person name="Ferriera S."/>
            <person name="Johnson J."/>
            <person name="Kravitz S."/>
            <person name="Halpern A."/>
            <person name="Remington K."/>
            <person name="Beeson K."/>
            <person name="Tran B."/>
            <person name="Rogers Y.-H."/>
            <person name="Friedman R."/>
            <person name="Venter J.C."/>
        </authorList>
    </citation>
    <scope>NUCLEOTIDE SEQUENCE [LARGE SCALE GENOMIC DNA]</scope>
    <source>
        <strain evidence="3 4">PV-1</strain>
    </source>
</reference>
<dbReference type="PANTHER" id="PTHR30203">
    <property type="entry name" value="OUTER MEMBRANE CATION EFFLUX PROTEIN"/>
    <property type="match status" value="1"/>
</dbReference>
<feature type="chain" id="PRO_5004171578" evidence="2">
    <location>
        <begin position="26"/>
        <end position="435"/>
    </location>
</feature>
<keyword evidence="2" id="KW-0732">Signal</keyword>
<organism evidence="3 4">
    <name type="scientific">Mariprofundus ferrooxydans PV-1</name>
    <dbReference type="NCBI Taxonomy" id="314345"/>
    <lineage>
        <taxon>Bacteria</taxon>
        <taxon>Pseudomonadati</taxon>
        <taxon>Pseudomonadota</taxon>
        <taxon>Candidatius Mariprofundia</taxon>
        <taxon>Mariprofundales</taxon>
        <taxon>Mariprofundaceae</taxon>
        <taxon>Mariprofundus</taxon>
    </lineage>
</organism>
<dbReference type="eggNOG" id="COG1538">
    <property type="taxonomic scope" value="Bacteria"/>
</dbReference>
<sequence>MHVPQKVRRMLAYTVLATVPNLSMAWADGLSLSEAEVLAIKHNPALAAATKNAAAMAAIPSQAGSLPDPTLSFNAMNLPVDSFSTTQEAMTQLQLGFSQAIPFPGKLGLKSEAAEHMAAAALQNQQEFKLVLLRNTRIHWWNLAYLDKALSIVRQNQSLLRNLVRIAETKYKTGKGLQQDVLLAQLELSKLLEQELKLQAAQNSESATLNALLGRAAATPIALAGKAKTNISVQRPDTAALKVWAREHRPMLLAMNDQVLAADSMVALAQKDYYPDFKLGAVYGFRSGTTNRQPRPDMASLMLSMSLPLYTGSKQDKAVDQRMAEKAKAEFSWQDAANQVDAEIDAAASDLRIARKQLTLFEQGILPQARQTTASMLAGYQVNKVDFLNLVRAQLNEFNTDIQYWQQVSMARQAEARLAAAAGKEDLNKGDNNYE</sequence>
<evidence type="ECO:0000256" key="1">
    <source>
        <dbReference type="ARBA" id="ARBA00007613"/>
    </source>
</evidence>
<dbReference type="GO" id="GO:0015562">
    <property type="term" value="F:efflux transmembrane transporter activity"/>
    <property type="evidence" value="ECO:0007669"/>
    <property type="project" value="InterPro"/>
</dbReference>
<dbReference type="SUPFAM" id="SSF56954">
    <property type="entry name" value="Outer membrane efflux proteins (OEP)"/>
    <property type="match status" value="1"/>
</dbReference>
<name>Q0F1J1_9PROT</name>
<evidence type="ECO:0000256" key="2">
    <source>
        <dbReference type="SAM" id="SignalP"/>
    </source>
</evidence>
<gene>
    <name evidence="3" type="ORF">SPV1_10726</name>
</gene>
<dbReference type="RefSeq" id="WP_009849663.1">
    <property type="nucleotide sequence ID" value="NZ_DS022294.1"/>
</dbReference>
<protein>
    <submittedName>
        <fullName evidence="3">Outer membrane efflux protein</fullName>
    </submittedName>
</protein>
<dbReference type="InterPro" id="IPR003423">
    <property type="entry name" value="OMP_efflux"/>
</dbReference>
<dbReference type="Pfam" id="PF02321">
    <property type="entry name" value="OEP"/>
    <property type="match status" value="2"/>
</dbReference>
<dbReference type="PANTHER" id="PTHR30203:SF24">
    <property type="entry name" value="BLR4935 PROTEIN"/>
    <property type="match status" value="1"/>
</dbReference>
<accession>Q0F1J1</accession>
<evidence type="ECO:0000313" key="3">
    <source>
        <dbReference type="EMBL" id="EAU55200.1"/>
    </source>
</evidence>
<dbReference type="OrthoDB" id="9769048at2"/>
<evidence type="ECO:0000313" key="4">
    <source>
        <dbReference type="Proteomes" id="UP000005297"/>
    </source>
</evidence>
<dbReference type="InParanoid" id="Q0F1J1"/>
<comment type="similarity">
    <text evidence="1">Belongs to the outer membrane factor (OMF) (TC 1.B.17) family.</text>
</comment>
<dbReference type="AlphaFoldDB" id="Q0F1J1"/>